<accession>A0A1J0KQX8</accession>
<reference evidence="4" key="1">
    <citation type="submission" date="2014-10" db="EMBL/GenBank/DDBJ databases">
        <authorList>
            <person name="Kuske C.R."/>
            <person name="Challacombe J.F."/>
            <person name="Daligault H.E."/>
            <person name="Davenport K.W."/>
            <person name="Johnson S.L."/>
            <person name="Siddaramappa S."/>
            <person name="Petersen J.M."/>
        </authorList>
    </citation>
    <scope>NUCLEOTIDE SEQUENCE [LARGE SCALE GENOMIC DNA]</scope>
    <source>
        <strain evidence="4">CA97-1460</strain>
    </source>
</reference>
<keyword evidence="1" id="KW-0812">Transmembrane</keyword>
<keyword evidence="1" id="KW-1133">Transmembrane helix</keyword>
<evidence type="ECO:0000313" key="4">
    <source>
        <dbReference type="Proteomes" id="UP000182521"/>
    </source>
</evidence>
<feature type="transmembrane region" description="Helical" evidence="1">
    <location>
        <begin position="12"/>
        <end position="39"/>
    </location>
</feature>
<keyword evidence="3" id="KW-0808">Transferase</keyword>
<dbReference type="GO" id="GO:0016746">
    <property type="term" value="F:acyltransferase activity"/>
    <property type="evidence" value="ECO:0007669"/>
    <property type="project" value="UniProtKB-KW"/>
</dbReference>
<name>A0A1J0KQX8_9GAMM</name>
<dbReference type="InterPro" id="IPR002123">
    <property type="entry name" value="Plipid/glycerol_acylTrfase"/>
</dbReference>
<keyword evidence="4" id="KW-1185">Reference proteome</keyword>
<protein>
    <submittedName>
        <fullName evidence="3">Acyltransferase family protein</fullName>
    </submittedName>
</protein>
<gene>
    <name evidence="3" type="ORF">KX01_278</name>
</gene>
<dbReference type="STRING" id="1542390.KX01_278"/>
<keyword evidence="1" id="KW-0472">Membrane</keyword>
<organism evidence="3 4">
    <name type="scientific">Francisella frigiditurris</name>
    <dbReference type="NCBI Taxonomy" id="1542390"/>
    <lineage>
        <taxon>Bacteria</taxon>
        <taxon>Pseudomonadati</taxon>
        <taxon>Pseudomonadota</taxon>
        <taxon>Gammaproteobacteria</taxon>
        <taxon>Thiotrichales</taxon>
        <taxon>Francisellaceae</taxon>
        <taxon>Francisella</taxon>
    </lineage>
</organism>
<sequence>MYFLAMLEKIKNFYYGMVSIVLLLINTAIVAVPIVSLSLLKLLIPIKSLQFFLGSILEFFARIWVSLNIFAVKLISPTEIIFEQDEKLKKDGSYLVICNHKSWLDTLLLQLVFHKKIAFPKFFMKYQMIYVPFIGLACWALDFPVMRRYSKEYLEKNPEKKGEDIRRTKEYCEKMPKRPTTIINFVEGTRYTLQKAKKSKYKNLLNPKAGGIAVILEALSGRLDGILNTIIIYESSKETLWRFMTRQTKRIRIKMEFIPLPKIPLKDYFGNEQDKEEFQQWLNKLWQKNDNYITAATEKINYDR</sequence>
<dbReference type="PANTHER" id="PTHR10983">
    <property type="entry name" value="1-ACYLGLYCEROL-3-PHOSPHATE ACYLTRANSFERASE-RELATED"/>
    <property type="match status" value="1"/>
</dbReference>
<dbReference type="SMART" id="SM00563">
    <property type="entry name" value="PlsC"/>
    <property type="match status" value="1"/>
</dbReference>
<evidence type="ECO:0000259" key="2">
    <source>
        <dbReference type="SMART" id="SM00563"/>
    </source>
</evidence>
<feature type="transmembrane region" description="Helical" evidence="1">
    <location>
        <begin position="129"/>
        <end position="146"/>
    </location>
</feature>
<evidence type="ECO:0000256" key="1">
    <source>
        <dbReference type="SAM" id="Phobius"/>
    </source>
</evidence>
<keyword evidence="3" id="KW-0012">Acyltransferase</keyword>
<dbReference type="EMBL" id="CP009654">
    <property type="protein sequence ID" value="APC96200.1"/>
    <property type="molecule type" value="Genomic_DNA"/>
</dbReference>
<dbReference type="Proteomes" id="UP000182521">
    <property type="component" value="Chromosome"/>
</dbReference>
<dbReference type="KEGG" id="frc:KX01_278"/>
<dbReference type="PANTHER" id="PTHR10983:SF16">
    <property type="entry name" value="LYSOCARDIOLIPIN ACYLTRANSFERASE 1"/>
    <property type="match status" value="1"/>
</dbReference>
<dbReference type="NCBIfam" id="NF010621">
    <property type="entry name" value="PRK14014.1"/>
    <property type="match status" value="1"/>
</dbReference>
<dbReference type="Pfam" id="PF01553">
    <property type="entry name" value="Acyltransferase"/>
    <property type="match status" value="1"/>
</dbReference>
<dbReference type="AlphaFoldDB" id="A0A1J0KQX8"/>
<feature type="transmembrane region" description="Helical" evidence="1">
    <location>
        <begin position="51"/>
        <end position="72"/>
    </location>
</feature>
<dbReference type="SUPFAM" id="SSF69593">
    <property type="entry name" value="Glycerol-3-phosphate (1)-acyltransferase"/>
    <property type="match status" value="1"/>
</dbReference>
<feature type="domain" description="Phospholipid/glycerol acyltransferase" evidence="2">
    <location>
        <begin position="94"/>
        <end position="222"/>
    </location>
</feature>
<dbReference type="CDD" id="cd07990">
    <property type="entry name" value="LPLAT_LCLAT1-like"/>
    <property type="match status" value="1"/>
</dbReference>
<evidence type="ECO:0000313" key="3">
    <source>
        <dbReference type="EMBL" id="APC96200.1"/>
    </source>
</evidence>
<proteinExistence type="predicted"/>